<dbReference type="AlphaFoldDB" id="A0A4P9X361"/>
<keyword evidence="3" id="KW-1185">Reference proteome</keyword>
<feature type="region of interest" description="Disordered" evidence="1">
    <location>
        <begin position="64"/>
        <end position="96"/>
    </location>
</feature>
<dbReference type="Gene3D" id="1.25.40.10">
    <property type="entry name" value="Tetratricopeptide repeat domain"/>
    <property type="match status" value="2"/>
</dbReference>
<dbReference type="Pfam" id="PF08238">
    <property type="entry name" value="Sel1"/>
    <property type="match status" value="4"/>
</dbReference>
<evidence type="ECO:0000313" key="2">
    <source>
        <dbReference type="EMBL" id="RKO99452.1"/>
    </source>
</evidence>
<dbReference type="InterPro" id="IPR011990">
    <property type="entry name" value="TPR-like_helical_dom_sf"/>
</dbReference>
<dbReference type="SUPFAM" id="SSF81901">
    <property type="entry name" value="HCP-like"/>
    <property type="match status" value="1"/>
</dbReference>
<feature type="compositionally biased region" description="Basic and acidic residues" evidence="1">
    <location>
        <begin position="74"/>
        <end position="84"/>
    </location>
</feature>
<accession>A0A4P9X361</accession>
<sequence>MPTTTLKPLQPLVGAAEAGDPRAQRLYARLLVHGSRLTTPPVQPDPQRALHYYLASAGAGASAQPARFSATCRDGTRTPVGDRPDEGEDKDEASRRRALEHAVRMGFDATSDGGPSGAGGLPAQLHGLVEAAQLLWQGPQTVRDRVRAAALLAAIVRHILAQGGTDPLTMQLMELLAHWYAELAGGPEVRSAPENGASRTSSRAASLPENDEDSDDSAKDAVPLLSGVTRAQARHAARHWLDRAARLGSASAQRGIALTGLSAWAGPEILRARDRHDAKSPLARGQTARQRREYGVAVDCALQQAPLDKTCCQAAAQHFYQRAMAREAVVAARRKQMQPTTRIAIKATGSDPLLTGDAVVEDDADAGVLLVSALETDPSLAISVLDREPGLPDWPLGQTGSDAENAVIHGLAYTFLTTLESIHGDGSACLVLAEAFLEGHLGLAVDGQRAIALLERGRELGEPLALQRLGLLYYEGHKPDIPQDVMTGMTYLIDATRQAGPDRSPLRQQVTALLLSEGNDRAQTIAFLNEAAADGDAHAAVLLAEQAWREGDHARAEHFFYAAGGGYGDIASADTDDPMLTIRLTALPSRAAARGRLGFGHIAGPAAAAAGFNEDARVIGNIVDIIEAHLYIIRRE</sequence>
<evidence type="ECO:0000256" key="1">
    <source>
        <dbReference type="SAM" id="MobiDB-lite"/>
    </source>
</evidence>
<proteinExistence type="predicted"/>
<dbReference type="Proteomes" id="UP000274922">
    <property type="component" value="Unassembled WGS sequence"/>
</dbReference>
<reference evidence="3" key="1">
    <citation type="journal article" date="2018" name="Nat. Microbiol.">
        <title>Leveraging single-cell genomics to expand the fungal tree of life.</title>
        <authorList>
            <person name="Ahrendt S.R."/>
            <person name="Quandt C.A."/>
            <person name="Ciobanu D."/>
            <person name="Clum A."/>
            <person name="Salamov A."/>
            <person name="Andreopoulos B."/>
            <person name="Cheng J.F."/>
            <person name="Woyke T."/>
            <person name="Pelin A."/>
            <person name="Henrissat B."/>
            <person name="Reynolds N.K."/>
            <person name="Benny G.L."/>
            <person name="Smith M.E."/>
            <person name="James T.Y."/>
            <person name="Grigoriev I.V."/>
        </authorList>
    </citation>
    <scope>NUCLEOTIDE SEQUENCE [LARGE SCALE GENOMIC DNA]</scope>
    <source>
        <strain evidence="3">ATCC 52028</strain>
    </source>
</reference>
<evidence type="ECO:0000313" key="3">
    <source>
        <dbReference type="Proteomes" id="UP000274922"/>
    </source>
</evidence>
<dbReference type="SMART" id="SM00671">
    <property type="entry name" value="SEL1"/>
    <property type="match status" value="3"/>
</dbReference>
<dbReference type="EMBL" id="ML014284">
    <property type="protein sequence ID" value="RKO99452.1"/>
    <property type="molecule type" value="Genomic_DNA"/>
</dbReference>
<feature type="region of interest" description="Disordered" evidence="1">
    <location>
        <begin position="190"/>
        <end position="219"/>
    </location>
</feature>
<name>A0A4P9X361_9FUNG</name>
<gene>
    <name evidence="2" type="ORF">CXG81DRAFT_20468</name>
</gene>
<protein>
    <recommendedName>
        <fullName evidence="4">HCP-like protein</fullName>
    </recommendedName>
</protein>
<evidence type="ECO:0008006" key="4">
    <source>
        <dbReference type="Google" id="ProtNLM"/>
    </source>
</evidence>
<organism evidence="2 3">
    <name type="scientific">Caulochytrium protostelioides</name>
    <dbReference type="NCBI Taxonomy" id="1555241"/>
    <lineage>
        <taxon>Eukaryota</taxon>
        <taxon>Fungi</taxon>
        <taxon>Fungi incertae sedis</taxon>
        <taxon>Chytridiomycota</taxon>
        <taxon>Chytridiomycota incertae sedis</taxon>
        <taxon>Chytridiomycetes</taxon>
        <taxon>Caulochytriales</taxon>
        <taxon>Caulochytriaceae</taxon>
        <taxon>Caulochytrium</taxon>
    </lineage>
</organism>
<dbReference type="InterPro" id="IPR006597">
    <property type="entry name" value="Sel1-like"/>
</dbReference>